<dbReference type="CDD" id="cd09917">
    <property type="entry name" value="F-box_SF"/>
    <property type="match status" value="1"/>
</dbReference>
<dbReference type="Pfam" id="PF00646">
    <property type="entry name" value="F-box"/>
    <property type="match status" value="1"/>
</dbReference>
<evidence type="ECO:0000259" key="1">
    <source>
        <dbReference type="PROSITE" id="PS50181"/>
    </source>
</evidence>
<reference evidence="2 3" key="1">
    <citation type="submission" date="2018-06" db="EMBL/GenBank/DDBJ databases">
        <title>A transcriptomic atlas of mushroom development highlights an independent origin of complex multicellularity.</title>
        <authorList>
            <consortium name="DOE Joint Genome Institute"/>
            <person name="Krizsan K."/>
            <person name="Almasi E."/>
            <person name="Merenyi Z."/>
            <person name="Sahu N."/>
            <person name="Viragh M."/>
            <person name="Koszo T."/>
            <person name="Mondo S."/>
            <person name="Kiss B."/>
            <person name="Balint B."/>
            <person name="Kues U."/>
            <person name="Barry K."/>
            <person name="Hegedus J.C."/>
            <person name="Henrissat B."/>
            <person name="Johnson J."/>
            <person name="Lipzen A."/>
            <person name="Ohm R."/>
            <person name="Nagy I."/>
            <person name="Pangilinan J."/>
            <person name="Yan J."/>
            <person name="Xiong Y."/>
            <person name="Grigoriev I.V."/>
            <person name="Hibbett D.S."/>
            <person name="Nagy L.G."/>
        </authorList>
    </citation>
    <scope>NUCLEOTIDE SEQUENCE [LARGE SCALE GENOMIC DNA]</scope>
    <source>
        <strain evidence="2 3">SZMC22713</strain>
    </source>
</reference>
<dbReference type="STRING" id="50990.A0A4Y7Q1Y4"/>
<sequence length="553" mass="63108">MFEKPYRAVRKLLLCDLPDELLVKILLNLDGYSLLQAQQINVRLCKLIRDEKALQYSLELSIAGMEDGPENAPFTVEERMARLKDYVSAWEGLRCQGEETFTVRNPSIWAVTGGLVSYGEISVQTGTTKLVFRKLPSRTRDIADRTWIHEVPVAVQLFTADLSRDLFVFGSARPSTPSSVSLRIGFNHISTGRRHTQAKHPFIDHEVPFEFTEPTIFEVLVCQTYMAVSCKEFIDYDGDNWEAVRNHFPKTSFFVYDWLTGELIFQITDHIQDFTFLSDKDVLLLVTPKAPPYAYMLVVVDINNQHSPERCSVTTSLLLPELVPHLRDPQPDVSVHSRPQFTPMGGFATSDRIPFRTASESRILAIRLEFEPSWPPVVFVPLLTIKPFMNSEMREVSRLSECAEQSVPWEVWGANGSTRVMEAPMSDVCCTWGSRCIFFRSTFLERWRIRAERVKICDFNLLSLKRRMGTTEFQQTDAPSPGLPRLVLDPNTIAKGTYFEESVTTSLPYWVDYAGMSETLNAFILEDHIVFVHGFGPDVDKDDVYTLRVSQIS</sequence>
<evidence type="ECO:0000313" key="3">
    <source>
        <dbReference type="Proteomes" id="UP000294933"/>
    </source>
</evidence>
<gene>
    <name evidence="2" type="ORF">BD410DRAFT_899056</name>
</gene>
<dbReference type="VEuPathDB" id="FungiDB:BD410DRAFT_899056"/>
<dbReference type="OrthoDB" id="3174109at2759"/>
<evidence type="ECO:0000313" key="2">
    <source>
        <dbReference type="EMBL" id="TDL21248.1"/>
    </source>
</evidence>
<name>A0A4Y7Q1Y4_9AGAM</name>
<dbReference type="InterPro" id="IPR036047">
    <property type="entry name" value="F-box-like_dom_sf"/>
</dbReference>
<protein>
    <recommendedName>
        <fullName evidence="1">F-box domain-containing protein</fullName>
    </recommendedName>
</protein>
<dbReference type="EMBL" id="ML170182">
    <property type="protein sequence ID" value="TDL21248.1"/>
    <property type="molecule type" value="Genomic_DNA"/>
</dbReference>
<proteinExistence type="predicted"/>
<feature type="domain" description="F-box" evidence="1">
    <location>
        <begin position="11"/>
        <end position="57"/>
    </location>
</feature>
<accession>A0A4Y7Q1Y4</accession>
<dbReference type="Proteomes" id="UP000294933">
    <property type="component" value="Unassembled WGS sequence"/>
</dbReference>
<organism evidence="2 3">
    <name type="scientific">Rickenella mellea</name>
    <dbReference type="NCBI Taxonomy" id="50990"/>
    <lineage>
        <taxon>Eukaryota</taxon>
        <taxon>Fungi</taxon>
        <taxon>Dikarya</taxon>
        <taxon>Basidiomycota</taxon>
        <taxon>Agaricomycotina</taxon>
        <taxon>Agaricomycetes</taxon>
        <taxon>Hymenochaetales</taxon>
        <taxon>Rickenellaceae</taxon>
        <taxon>Rickenella</taxon>
    </lineage>
</organism>
<dbReference type="SUPFAM" id="SSF81383">
    <property type="entry name" value="F-box domain"/>
    <property type="match status" value="1"/>
</dbReference>
<dbReference type="PROSITE" id="PS50181">
    <property type="entry name" value="FBOX"/>
    <property type="match status" value="1"/>
</dbReference>
<dbReference type="InterPro" id="IPR001810">
    <property type="entry name" value="F-box_dom"/>
</dbReference>
<keyword evidence="3" id="KW-1185">Reference proteome</keyword>
<dbReference type="SMART" id="SM00256">
    <property type="entry name" value="FBOX"/>
    <property type="match status" value="1"/>
</dbReference>
<dbReference type="AlphaFoldDB" id="A0A4Y7Q1Y4"/>